<evidence type="ECO:0000256" key="2">
    <source>
        <dbReference type="ARBA" id="ARBA00022723"/>
    </source>
</evidence>
<keyword evidence="4" id="KW-0223">Dioxygenase</keyword>
<evidence type="ECO:0000256" key="7">
    <source>
        <dbReference type="SAM" id="MobiDB-lite"/>
    </source>
</evidence>
<reference evidence="11" key="2">
    <citation type="submission" date="2017-02" db="UniProtKB">
        <authorList>
            <consortium name="WormBaseParasite"/>
        </authorList>
    </citation>
    <scope>IDENTIFICATION</scope>
</reference>
<proteinExistence type="predicted"/>
<feature type="chain" id="PRO_5005326852" evidence="8">
    <location>
        <begin position="17"/>
        <end position="379"/>
    </location>
</feature>
<dbReference type="GO" id="GO:0004656">
    <property type="term" value="F:procollagen-proline 4-dioxygenase activity"/>
    <property type="evidence" value="ECO:0007669"/>
    <property type="project" value="TreeGrafter"/>
</dbReference>
<keyword evidence="10" id="KW-1185">Reference proteome</keyword>
<keyword evidence="6" id="KW-0408">Iron</keyword>
<dbReference type="InterPro" id="IPR045054">
    <property type="entry name" value="P4HA-like"/>
</dbReference>
<sequence length="379" mass="43430">MRLLLWTIVLATIVESAKNDDKKDSRNVDETKKDSKKKPEMKKTVDSTKKSDSSKNDEQKKKKRLWFNGKSEWGESSLNLCYKSDPLPQDYLCYQYYRNYEVVYVDPIAINPIILIFRKFIPQKLVDGFLEDVYKKQNRTKKDKKDGEDFINEYLKTYKRRKANETLLSHTGMPGVARVFRRAQALIQTLNFNNSGMWQVLSFQKGGHAAPHYDYITYSSPDQYSKTTRKNGNRFLTFALTLKSADIGGETTFVLANLTVQTEPGDVLLFTNMNKDMTPAVGSAHAECPVESGEKITATLWLRPKGQELFYSYMQDDNSLAYDLDKLIAPKRDLYGMSPIYDVYVYQKLMMEMFAAQHAKKVAAEKSVKTGKSGKTGKS</sequence>
<dbReference type="PROSITE" id="PS51471">
    <property type="entry name" value="FE2OG_OXY"/>
    <property type="match status" value="1"/>
</dbReference>
<organism evidence="10 11">
    <name type="scientific">Angiostrongylus cantonensis</name>
    <name type="common">Rat lungworm</name>
    <dbReference type="NCBI Taxonomy" id="6313"/>
    <lineage>
        <taxon>Eukaryota</taxon>
        <taxon>Metazoa</taxon>
        <taxon>Ecdysozoa</taxon>
        <taxon>Nematoda</taxon>
        <taxon>Chromadorea</taxon>
        <taxon>Rhabditida</taxon>
        <taxon>Rhabditina</taxon>
        <taxon>Rhabditomorpha</taxon>
        <taxon>Strongyloidea</taxon>
        <taxon>Metastrongylidae</taxon>
        <taxon>Angiostrongylus</taxon>
    </lineage>
</organism>
<feature type="signal peptide" evidence="8">
    <location>
        <begin position="1"/>
        <end position="16"/>
    </location>
</feature>
<evidence type="ECO:0000256" key="6">
    <source>
        <dbReference type="ARBA" id="ARBA00023004"/>
    </source>
</evidence>
<dbReference type="PANTHER" id="PTHR10869:SF244">
    <property type="entry name" value="PROLYL 4-HYDROXYLASE SUBUNIT ALPHA-2"/>
    <property type="match status" value="1"/>
</dbReference>
<keyword evidence="2" id="KW-0479">Metal-binding</keyword>
<feature type="region of interest" description="Disordered" evidence="7">
    <location>
        <begin position="18"/>
        <end position="62"/>
    </location>
</feature>
<evidence type="ECO:0000256" key="3">
    <source>
        <dbReference type="ARBA" id="ARBA00022896"/>
    </source>
</evidence>
<feature type="domain" description="Fe2OG dioxygenase" evidence="9">
    <location>
        <begin position="186"/>
        <end position="304"/>
    </location>
</feature>
<dbReference type="InterPro" id="IPR005123">
    <property type="entry name" value="Oxoglu/Fe-dep_dioxygenase_dom"/>
</dbReference>
<dbReference type="GO" id="GO:0005506">
    <property type="term" value="F:iron ion binding"/>
    <property type="evidence" value="ECO:0007669"/>
    <property type="project" value="InterPro"/>
</dbReference>
<evidence type="ECO:0000313" key="11">
    <source>
        <dbReference type="WBParaSite" id="ACAC_0001330201-mRNA-1"/>
    </source>
</evidence>
<dbReference type="Gene3D" id="2.60.120.620">
    <property type="entry name" value="q2cbj1_9rhob like domain"/>
    <property type="match status" value="1"/>
</dbReference>
<dbReference type="STRING" id="6313.A0A0K0DNG5"/>
<dbReference type="PANTHER" id="PTHR10869">
    <property type="entry name" value="PROLYL 4-HYDROXYLASE ALPHA SUBUNIT"/>
    <property type="match status" value="1"/>
</dbReference>
<dbReference type="Pfam" id="PF13640">
    <property type="entry name" value="2OG-FeII_Oxy_3"/>
    <property type="match status" value="1"/>
</dbReference>
<name>A0A0K0DNG5_ANGCA</name>
<keyword evidence="5" id="KW-0560">Oxidoreductase</keyword>
<keyword evidence="3" id="KW-0847">Vitamin C</keyword>
<evidence type="ECO:0000256" key="5">
    <source>
        <dbReference type="ARBA" id="ARBA00023002"/>
    </source>
</evidence>
<dbReference type="AlphaFoldDB" id="A0A0K0DNG5"/>
<dbReference type="InterPro" id="IPR044862">
    <property type="entry name" value="Pro_4_hyd_alph_FE2OG_OXY"/>
</dbReference>
<protein>
    <submittedName>
        <fullName evidence="11">Fe2OG dioxygenase domain-containing protein</fullName>
    </submittedName>
</protein>
<dbReference type="Proteomes" id="UP000035642">
    <property type="component" value="Unassembled WGS sequence"/>
</dbReference>
<dbReference type="GO" id="GO:0005783">
    <property type="term" value="C:endoplasmic reticulum"/>
    <property type="evidence" value="ECO:0007669"/>
    <property type="project" value="TreeGrafter"/>
</dbReference>
<evidence type="ECO:0000259" key="9">
    <source>
        <dbReference type="PROSITE" id="PS51471"/>
    </source>
</evidence>
<feature type="compositionally biased region" description="Basic and acidic residues" evidence="7">
    <location>
        <begin position="18"/>
        <end position="60"/>
    </location>
</feature>
<dbReference type="WBParaSite" id="ACAC_0001330201-mRNA-1">
    <property type="protein sequence ID" value="ACAC_0001330201-mRNA-1"/>
    <property type="gene ID" value="ACAC_0001330201"/>
</dbReference>
<evidence type="ECO:0000256" key="4">
    <source>
        <dbReference type="ARBA" id="ARBA00022964"/>
    </source>
</evidence>
<evidence type="ECO:0000256" key="1">
    <source>
        <dbReference type="ARBA" id="ARBA00001961"/>
    </source>
</evidence>
<dbReference type="InterPro" id="IPR006620">
    <property type="entry name" value="Pro_4_hyd_alph"/>
</dbReference>
<evidence type="ECO:0000313" key="10">
    <source>
        <dbReference type="Proteomes" id="UP000035642"/>
    </source>
</evidence>
<reference evidence="10" key="1">
    <citation type="submission" date="2012-09" db="EMBL/GenBank/DDBJ databases">
        <authorList>
            <person name="Martin A.A."/>
        </authorList>
    </citation>
    <scope>NUCLEOTIDE SEQUENCE</scope>
</reference>
<evidence type="ECO:0000256" key="8">
    <source>
        <dbReference type="SAM" id="SignalP"/>
    </source>
</evidence>
<accession>A0A0K0DNG5</accession>
<dbReference type="GO" id="GO:0031418">
    <property type="term" value="F:L-ascorbic acid binding"/>
    <property type="evidence" value="ECO:0007669"/>
    <property type="project" value="UniProtKB-KW"/>
</dbReference>
<dbReference type="SMART" id="SM00702">
    <property type="entry name" value="P4Hc"/>
    <property type="match status" value="1"/>
</dbReference>
<comment type="cofactor">
    <cofactor evidence="1">
        <name>L-ascorbate</name>
        <dbReference type="ChEBI" id="CHEBI:38290"/>
    </cofactor>
</comment>
<keyword evidence="8" id="KW-0732">Signal</keyword>